<dbReference type="InterPro" id="IPR003961">
    <property type="entry name" value="FN3_dom"/>
</dbReference>
<organism evidence="4 5">
    <name type="scientific">Phocaeicola plebeius (strain DSM 17135 / JCM 12973 / CCUG 54634 / M2)</name>
    <name type="common">Bacteroides plebeius</name>
    <dbReference type="NCBI Taxonomy" id="484018"/>
    <lineage>
        <taxon>Bacteria</taxon>
        <taxon>Pseudomonadati</taxon>
        <taxon>Bacteroidota</taxon>
        <taxon>Bacteroidia</taxon>
        <taxon>Bacteroidales</taxon>
        <taxon>Bacteroidaceae</taxon>
        <taxon>Phocaeicola</taxon>
    </lineage>
</organism>
<dbReference type="EMBL" id="ABQC02000024">
    <property type="protein sequence ID" value="EDY93997.1"/>
    <property type="molecule type" value="Genomic_DNA"/>
</dbReference>
<dbReference type="SUPFAM" id="SSF51126">
    <property type="entry name" value="Pectin lyase-like"/>
    <property type="match status" value="1"/>
</dbReference>
<sequence length="607" mass="66345">MKILNHISGAGLALLFASLCVSSCTDGNDWGVDSAYDRLFGTKESSFSVSASAVSAEIKWESTKDTEYYIIEASTDSLYDAVQMGAEGSLVYGEDGSITQSPYTITGLMGETTYYLRIKSVSKEKESNWVYLPEYKFTTDKEQILNEPSETEITDESVSLTWEAGLEVTHITYTQDGTLVTYELTDEEKAVGKVTLMGLNPNTEYTITIYNGEVARGEIEVTTSMSVEVESEVSEITQHSAVFTWTEGVGRLTGYVLLKGDVYPSDETQNALSAEEETACRIELNNLEPSTTYTVAIMRDKVVRARKVFQTAVGIPSDYTQVTLTSRDEWAGALNDNSGKLAIIIPQGVTIDLTANTSFQTEIPAAITSLILWGEEGEDNMQKPTFKTRGLSLSGDKSEVRFYNLNVESNGTSNYIFRQKGTGTIESLSFESCNVANAAGVFCERDKGSGTLKNLSFSDCIVTNIGNYSVVYTTTNYIVNKITMVNSTVNGCTGNMFRVAQTEPYSLEITASTLYNASQALIRSDGYNSANIFTISNTLMGTVNTTTPNNNSSVTGTNVYTTSDCYSVNWATKTELSATDLFEDPASGNFVVKAADYKAYGDPRWNK</sequence>
<dbReference type="InterPro" id="IPR036116">
    <property type="entry name" value="FN3_sf"/>
</dbReference>
<dbReference type="PROSITE" id="PS50853">
    <property type="entry name" value="FN3"/>
    <property type="match status" value="1"/>
</dbReference>
<comment type="caution">
    <text evidence="4">The sequence shown here is derived from an EMBL/GenBank/DDBJ whole genome shotgun (WGS) entry which is preliminary data.</text>
</comment>
<keyword evidence="1" id="KW-0677">Repeat</keyword>
<keyword evidence="2" id="KW-0732">Signal</keyword>
<name>B5D347_PHOPM</name>
<dbReference type="InterPro" id="IPR013783">
    <property type="entry name" value="Ig-like_fold"/>
</dbReference>
<dbReference type="HOGENOM" id="CLU_036289_0_0_10"/>
<dbReference type="eggNOG" id="ENOG502Z7QF">
    <property type="taxonomic scope" value="Bacteria"/>
</dbReference>
<evidence type="ECO:0000256" key="1">
    <source>
        <dbReference type="ARBA" id="ARBA00022737"/>
    </source>
</evidence>
<dbReference type="GeneID" id="43186121"/>
<dbReference type="CDD" id="cd00063">
    <property type="entry name" value="FN3"/>
    <property type="match status" value="2"/>
</dbReference>
<feature type="chain" id="PRO_5002830834" evidence="2">
    <location>
        <begin position="24"/>
        <end position="607"/>
    </location>
</feature>
<dbReference type="SMART" id="SM00060">
    <property type="entry name" value="FN3"/>
    <property type="match status" value="3"/>
</dbReference>
<evidence type="ECO:0000256" key="2">
    <source>
        <dbReference type="SAM" id="SignalP"/>
    </source>
</evidence>
<dbReference type="AlphaFoldDB" id="B5D347"/>
<dbReference type="PANTHER" id="PTHR46708">
    <property type="entry name" value="TENASCIN"/>
    <property type="match status" value="1"/>
</dbReference>
<dbReference type="InterPro" id="IPR033427">
    <property type="entry name" value="DUF5123"/>
</dbReference>
<dbReference type="SUPFAM" id="SSF49265">
    <property type="entry name" value="Fibronectin type III"/>
    <property type="match status" value="2"/>
</dbReference>
<feature type="signal peptide" evidence="2">
    <location>
        <begin position="1"/>
        <end position="23"/>
    </location>
</feature>
<protein>
    <submittedName>
        <fullName evidence="4">Fibronectin type III domain protein</fullName>
    </submittedName>
</protein>
<evidence type="ECO:0000313" key="5">
    <source>
        <dbReference type="Proteomes" id="UP000003452"/>
    </source>
</evidence>
<accession>B5D347</accession>
<dbReference type="RefSeq" id="WP_007563835.1">
    <property type="nucleotide sequence ID" value="NZ_DS990134.1"/>
</dbReference>
<dbReference type="Proteomes" id="UP000003452">
    <property type="component" value="Unassembled WGS sequence"/>
</dbReference>
<evidence type="ECO:0000259" key="3">
    <source>
        <dbReference type="PROSITE" id="PS50853"/>
    </source>
</evidence>
<dbReference type="InterPro" id="IPR050991">
    <property type="entry name" value="ECM_Regulatory_Proteins"/>
</dbReference>
<dbReference type="OrthoDB" id="691503at2"/>
<dbReference type="Pfam" id="PF17161">
    <property type="entry name" value="DUF5123"/>
    <property type="match status" value="1"/>
</dbReference>
<gene>
    <name evidence="4" type="ORF">BACPLE_03441</name>
</gene>
<evidence type="ECO:0000313" key="4">
    <source>
        <dbReference type="EMBL" id="EDY93997.1"/>
    </source>
</evidence>
<reference evidence="4 5" key="2">
    <citation type="submission" date="2008-08" db="EMBL/GenBank/DDBJ databases">
        <authorList>
            <person name="Fulton L."/>
            <person name="Clifton S."/>
            <person name="Fulton B."/>
            <person name="Xu J."/>
            <person name="Minx P."/>
            <person name="Pepin K.H."/>
            <person name="Johnson M."/>
            <person name="Thiruvilangam P."/>
            <person name="Bhonagiri V."/>
            <person name="Nash W.E."/>
            <person name="Mardis E.R."/>
            <person name="Wilson R.K."/>
        </authorList>
    </citation>
    <scope>NUCLEOTIDE SEQUENCE [LARGE SCALE GENOMIC DNA]</scope>
    <source>
        <strain evidence="5">DSM 17135 / JCM 12973 / M2</strain>
    </source>
</reference>
<proteinExistence type="predicted"/>
<dbReference type="InterPro" id="IPR011050">
    <property type="entry name" value="Pectin_lyase_fold/virulence"/>
</dbReference>
<dbReference type="PANTHER" id="PTHR46708:SF2">
    <property type="entry name" value="FIBRONECTIN TYPE-III DOMAIN-CONTAINING PROTEIN"/>
    <property type="match status" value="1"/>
</dbReference>
<dbReference type="Gene3D" id="2.60.40.10">
    <property type="entry name" value="Immunoglobulins"/>
    <property type="match status" value="2"/>
</dbReference>
<reference evidence="4 5" key="1">
    <citation type="submission" date="2008-08" db="EMBL/GenBank/DDBJ databases">
        <title>Draft genome sequence of Bacteroides plebeius (DSM 17135).</title>
        <authorList>
            <person name="Sudarsanam P."/>
            <person name="Ley R."/>
            <person name="Guruge J."/>
            <person name="Turnbaugh P.J."/>
            <person name="Mahowald M."/>
            <person name="Liep D."/>
            <person name="Gordon J."/>
        </authorList>
    </citation>
    <scope>NUCLEOTIDE SEQUENCE [LARGE SCALE GENOMIC DNA]</scope>
    <source>
        <strain evidence="5">DSM 17135 / JCM 12973 / M2</strain>
    </source>
</reference>
<feature type="domain" description="Fibronectin type-III" evidence="3">
    <location>
        <begin position="227"/>
        <end position="328"/>
    </location>
</feature>